<dbReference type="EMBL" id="AP019782">
    <property type="protein sequence ID" value="BBL72753.1"/>
    <property type="molecule type" value="Genomic_DNA"/>
</dbReference>
<dbReference type="KEGG" id="moz:MoryE10_33590"/>
<name>A0A8D4VRJ6_9GAMM</name>
<dbReference type="Pfam" id="PF10387">
    <property type="entry name" value="DUF2442"/>
    <property type="match status" value="1"/>
</dbReference>
<accession>A0A8D4VRJ6</accession>
<proteinExistence type="predicted"/>
<evidence type="ECO:0000313" key="1">
    <source>
        <dbReference type="EMBL" id="BBL72753.1"/>
    </source>
</evidence>
<organism evidence="1 2">
    <name type="scientific">Methylogaea oryzae</name>
    <dbReference type="NCBI Taxonomy" id="1295382"/>
    <lineage>
        <taxon>Bacteria</taxon>
        <taxon>Pseudomonadati</taxon>
        <taxon>Pseudomonadota</taxon>
        <taxon>Gammaproteobacteria</taxon>
        <taxon>Methylococcales</taxon>
        <taxon>Methylococcaceae</taxon>
        <taxon>Methylogaea</taxon>
    </lineage>
</organism>
<dbReference type="AlphaFoldDB" id="A0A8D4VRJ6"/>
<evidence type="ECO:0000313" key="2">
    <source>
        <dbReference type="Proteomes" id="UP000824988"/>
    </source>
</evidence>
<dbReference type="Gene3D" id="3.30.2020.40">
    <property type="entry name" value="Uncharacterised protein PF10387, DUF2442"/>
    <property type="match status" value="1"/>
</dbReference>
<reference evidence="1" key="1">
    <citation type="submission" date="2019-06" db="EMBL/GenBank/DDBJ databases">
        <title>Complete genome sequence of Methylogaea oryzae strain JCM16910.</title>
        <authorList>
            <person name="Asakawa S."/>
        </authorList>
    </citation>
    <scope>NUCLEOTIDE SEQUENCE</scope>
    <source>
        <strain evidence="1">E10</strain>
    </source>
</reference>
<dbReference type="Proteomes" id="UP000824988">
    <property type="component" value="Chromosome"/>
</dbReference>
<gene>
    <name evidence="1" type="ORF">MoryE10_33590</name>
</gene>
<sequence length="85" mass="9345">MSIYHKVENVKIEEGRLSMVVDGRFVSKSLSDISPALDNASEEEAQNYTVSASGYGIHWPLIDEDISIDGLLGVTHSPPQWKKSA</sequence>
<keyword evidence="2" id="KW-1185">Reference proteome</keyword>
<dbReference type="InterPro" id="IPR018841">
    <property type="entry name" value="DUF2442"/>
</dbReference>
<protein>
    <recommendedName>
        <fullName evidence="3">DUF2442 domain-containing protein</fullName>
    </recommendedName>
</protein>
<evidence type="ECO:0008006" key="3">
    <source>
        <dbReference type="Google" id="ProtNLM"/>
    </source>
</evidence>
<dbReference type="RefSeq" id="WP_082411562.1">
    <property type="nucleotide sequence ID" value="NZ_AP019782.1"/>
</dbReference>